<dbReference type="Pfam" id="PF04578">
    <property type="entry name" value="DUF594"/>
    <property type="match status" value="1"/>
</dbReference>
<dbReference type="EMBL" id="JADCNM010000002">
    <property type="protein sequence ID" value="KAG0495266.1"/>
    <property type="molecule type" value="Genomic_DNA"/>
</dbReference>
<reference evidence="1 2" key="1">
    <citation type="journal article" date="2020" name="Nat. Food">
        <title>A phased Vanilla planifolia genome enables genetic improvement of flavour and production.</title>
        <authorList>
            <person name="Hasing T."/>
            <person name="Tang H."/>
            <person name="Brym M."/>
            <person name="Khazi F."/>
            <person name="Huang T."/>
            <person name="Chambers A.H."/>
        </authorList>
    </citation>
    <scope>NUCLEOTIDE SEQUENCE [LARGE SCALE GENOMIC DNA]</scope>
    <source>
        <tissue evidence="1">Leaf</tissue>
    </source>
</reference>
<dbReference type="OrthoDB" id="1689146at2759"/>
<sequence>MGGASPLIYWHTCFDMVQFIEWHEEDLMLNVNNDDEVKVKACRLMLIEPIEWITYPSLFRITRVFVHLILVLGEEQRWQVITLAWVELLMPGAKNTRASMHNRGGDILTFVLLLVKHVGMVDALDIGR</sequence>
<dbReference type="InterPro" id="IPR007658">
    <property type="entry name" value="DUF594"/>
</dbReference>
<proteinExistence type="predicted"/>
<name>A0A835VG62_VANPL</name>
<evidence type="ECO:0000313" key="2">
    <source>
        <dbReference type="Proteomes" id="UP000639772"/>
    </source>
</evidence>
<protein>
    <submittedName>
        <fullName evidence="1">Uncharacterized protein</fullName>
    </submittedName>
</protein>
<accession>A0A835VG62</accession>
<organism evidence="1 2">
    <name type="scientific">Vanilla planifolia</name>
    <name type="common">Vanilla</name>
    <dbReference type="NCBI Taxonomy" id="51239"/>
    <lineage>
        <taxon>Eukaryota</taxon>
        <taxon>Viridiplantae</taxon>
        <taxon>Streptophyta</taxon>
        <taxon>Embryophyta</taxon>
        <taxon>Tracheophyta</taxon>
        <taxon>Spermatophyta</taxon>
        <taxon>Magnoliopsida</taxon>
        <taxon>Liliopsida</taxon>
        <taxon>Asparagales</taxon>
        <taxon>Orchidaceae</taxon>
        <taxon>Vanilloideae</taxon>
        <taxon>Vanilleae</taxon>
        <taxon>Vanilla</taxon>
    </lineage>
</organism>
<gene>
    <name evidence="1" type="ORF">HPP92_006260</name>
</gene>
<dbReference type="AlphaFoldDB" id="A0A835VG62"/>
<evidence type="ECO:0000313" key="1">
    <source>
        <dbReference type="EMBL" id="KAG0495266.1"/>
    </source>
</evidence>
<dbReference type="Proteomes" id="UP000639772">
    <property type="component" value="Unassembled WGS sequence"/>
</dbReference>
<comment type="caution">
    <text evidence="1">The sequence shown here is derived from an EMBL/GenBank/DDBJ whole genome shotgun (WGS) entry which is preliminary data.</text>
</comment>